<protein>
    <submittedName>
        <fullName evidence="1">Uncharacterized protein</fullName>
    </submittedName>
</protein>
<dbReference type="AlphaFoldDB" id="A0A8X6SWC4"/>
<reference evidence="1" key="1">
    <citation type="submission" date="2020-08" db="EMBL/GenBank/DDBJ databases">
        <title>Multicomponent nature underlies the extraordinary mechanical properties of spider dragline silk.</title>
        <authorList>
            <person name="Kono N."/>
            <person name="Nakamura H."/>
            <person name="Mori M."/>
            <person name="Yoshida Y."/>
            <person name="Ohtoshi R."/>
            <person name="Malay A.D."/>
            <person name="Moran D.A.P."/>
            <person name="Tomita M."/>
            <person name="Numata K."/>
            <person name="Arakawa K."/>
        </authorList>
    </citation>
    <scope>NUCLEOTIDE SEQUENCE</scope>
</reference>
<keyword evidence="2" id="KW-1185">Reference proteome</keyword>
<evidence type="ECO:0000313" key="1">
    <source>
        <dbReference type="EMBL" id="GFY14118.1"/>
    </source>
</evidence>
<sequence>MESAWIQFQRANQCVPWMAERIGILTAADNNLFFGKDKPNECENICFSKHNRSCHARIELHIRMISFTLERSPIGNETKQLGYQRAIEMHTLREDGGGRWRARSGMLCSTINNS</sequence>
<name>A0A8X6SWC4_TRICX</name>
<proteinExistence type="predicted"/>
<comment type="caution">
    <text evidence="1">The sequence shown here is derived from an EMBL/GenBank/DDBJ whole genome shotgun (WGS) entry which is preliminary data.</text>
</comment>
<dbReference type="EMBL" id="BMAU01021327">
    <property type="protein sequence ID" value="GFY14118.1"/>
    <property type="molecule type" value="Genomic_DNA"/>
</dbReference>
<organism evidence="1 2">
    <name type="scientific">Trichonephila clavipes</name>
    <name type="common">Golden silk orbweaver</name>
    <name type="synonym">Nephila clavipes</name>
    <dbReference type="NCBI Taxonomy" id="2585209"/>
    <lineage>
        <taxon>Eukaryota</taxon>
        <taxon>Metazoa</taxon>
        <taxon>Ecdysozoa</taxon>
        <taxon>Arthropoda</taxon>
        <taxon>Chelicerata</taxon>
        <taxon>Arachnida</taxon>
        <taxon>Araneae</taxon>
        <taxon>Araneomorphae</taxon>
        <taxon>Entelegynae</taxon>
        <taxon>Araneoidea</taxon>
        <taxon>Nephilidae</taxon>
        <taxon>Trichonephila</taxon>
    </lineage>
</organism>
<gene>
    <name evidence="1" type="ORF">TNCV_3613071</name>
</gene>
<dbReference type="Proteomes" id="UP000887159">
    <property type="component" value="Unassembled WGS sequence"/>
</dbReference>
<evidence type="ECO:0000313" key="2">
    <source>
        <dbReference type="Proteomes" id="UP000887159"/>
    </source>
</evidence>
<accession>A0A8X6SWC4</accession>